<dbReference type="EMBL" id="JBJJXI010000163">
    <property type="protein sequence ID" value="KAL3385092.1"/>
    <property type="molecule type" value="Genomic_DNA"/>
</dbReference>
<accession>A0ABD2VXG9</accession>
<keyword evidence="2" id="KW-1185">Reference proteome</keyword>
<protein>
    <submittedName>
        <fullName evidence="1">Uncharacterized protein</fullName>
    </submittedName>
</protein>
<sequence length="249" mass="27690">MQSRVRVTSHYYSSAVPILIRIDRGKKYRVGAEASLITMFNEEHTAAAAESRHETTKTVIVISSSSSSSSSSREKKLAALAYRLLLERCAAVIRCHRRMIFPLLYSTQRQARSRSHFWMPLLLLASWQFAGSESSLFSIARSLSASDWRIELPASSSCSHASFRMIKRKYTVDATQSAVPGDAMAESSPGNVQSSPRFGASIIAAIWPPQQALLRRNRFLRQRISQSGNLPQCSAYSNAPLFATHCENS</sequence>
<gene>
    <name evidence="1" type="ORF">TKK_019250</name>
</gene>
<organism evidence="1 2">
    <name type="scientific">Trichogramma kaykai</name>
    <dbReference type="NCBI Taxonomy" id="54128"/>
    <lineage>
        <taxon>Eukaryota</taxon>
        <taxon>Metazoa</taxon>
        <taxon>Ecdysozoa</taxon>
        <taxon>Arthropoda</taxon>
        <taxon>Hexapoda</taxon>
        <taxon>Insecta</taxon>
        <taxon>Pterygota</taxon>
        <taxon>Neoptera</taxon>
        <taxon>Endopterygota</taxon>
        <taxon>Hymenoptera</taxon>
        <taxon>Apocrita</taxon>
        <taxon>Proctotrupomorpha</taxon>
        <taxon>Chalcidoidea</taxon>
        <taxon>Trichogrammatidae</taxon>
        <taxon>Trichogramma</taxon>
    </lineage>
</organism>
<evidence type="ECO:0000313" key="1">
    <source>
        <dbReference type="EMBL" id="KAL3385092.1"/>
    </source>
</evidence>
<comment type="caution">
    <text evidence="1">The sequence shown here is derived from an EMBL/GenBank/DDBJ whole genome shotgun (WGS) entry which is preliminary data.</text>
</comment>
<evidence type="ECO:0000313" key="2">
    <source>
        <dbReference type="Proteomes" id="UP001627154"/>
    </source>
</evidence>
<proteinExistence type="predicted"/>
<reference evidence="1 2" key="1">
    <citation type="journal article" date="2024" name="bioRxiv">
        <title>A reference genome for Trichogramma kaykai: A tiny desert-dwelling parasitoid wasp with competing sex-ratio distorters.</title>
        <authorList>
            <person name="Culotta J."/>
            <person name="Lindsey A.R."/>
        </authorList>
    </citation>
    <scope>NUCLEOTIDE SEQUENCE [LARGE SCALE GENOMIC DNA]</scope>
    <source>
        <strain evidence="1 2">KSX58</strain>
    </source>
</reference>
<dbReference type="Proteomes" id="UP001627154">
    <property type="component" value="Unassembled WGS sequence"/>
</dbReference>
<dbReference type="AlphaFoldDB" id="A0ABD2VXG9"/>
<name>A0ABD2VXG9_9HYME</name>